<keyword evidence="2" id="KW-1133">Transmembrane helix</keyword>
<accession>A0A179H3B7</accession>
<gene>
    <name evidence="4" type="ORF">VFPBJ_02986</name>
</gene>
<dbReference type="Gene3D" id="3.40.50.1240">
    <property type="entry name" value="Phosphoglycerate mutase-like"/>
    <property type="match status" value="1"/>
</dbReference>
<dbReference type="Pfam" id="PF00328">
    <property type="entry name" value="His_Phos_2"/>
    <property type="match status" value="1"/>
</dbReference>
<evidence type="ECO:0000313" key="4">
    <source>
        <dbReference type="EMBL" id="OAQ84218.1"/>
    </source>
</evidence>
<keyword evidence="2" id="KW-0472">Membrane</keyword>
<dbReference type="PANTHER" id="PTHR11567:SF142">
    <property type="entry name" value="PHOSPHOGLYCERATE MUTASE-LIKE PROTEIN"/>
    <property type="match status" value="1"/>
</dbReference>
<comment type="similarity">
    <text evidence="1">Belongs to the histidine acid phosphatase family.</text>
</comment>
<reference evidence="4 5" key="1">
    <citation type="submission" date="2016-01" db="EMBL/GenBank/DDBJ databases">
        <title>Biosynthesis of antibiotic leucinostatins and their inhibition on Phytophthora in bio-control Purpureocillium lilacinum.</title>
        <authorList>
            <person name="Wang G."/>
            <person name="Liu Z."/>
            <person name="Lin R."/>
            <person name="Li E."/>
            <person name="Mao Z."/>
            <person name="Ling J."/>
            <person name="Yin W."/>
            <person name="Xie B."/>
        </authorList>
    </citation>
    <scope>NUCLEOTIDE SEQUENCE [LARGE SCALE GENOMIC DNA]</scope>
    <source>
        <strain evidence="4">PLBJ-1</strain>
    </source>
</reference>
<dbReference type="Proteomes" id="UP000078240">
    <property type="component" value="Unassembled WGS sequence"/>
</dbReference>
<comment type="caution">
    <text evidence="4">The sequence shown here is derived from an EMBL/GenBank/DDBJ whole genome shotgun (WGS) entry which is preliminary data.</text>
</comment>
<feature type="chain" id="PRO_5008103265" evidence="3">
    <location>
        <begin position="23"/>
        <end position="484"/>
    </location>
</feature>
<evidence type="ECO:0000256" key="3">
    <source>
        <dbReference type="SAM" id="SignalP"/>
    </source>
</evidence>
<keyword evidence="2" id="KW-0812">Transmembrane</keyword>
<dbReference type="AlphaFoldDB" id="A0A179H3B7"/>
<dbReference type="GO" id="GO:0016791">
    <property type="term" value="F:phosphatase activity"/>
    <property type="evidence" value="ECO:0007669"/>
    <property type="project" value="TreeGrafter"/>
</dbReference>
<organism evidence="4 5">
    <name type="scientific">Purpureocillium lilacinum</name>
    <name type="common">Paecilomyces lilacinus</name>
    <dbReference type="NCBI Taxonomy" id="33203"/>
    <lineage>
        <taxon>Eukaryota</taxon>
        <taxon>Fungi</taxon>
        <taxon>Dikarya</taxon>
        <taxon>Ascomycota</taxon>
        <taxon>Pezizomycotina</taxon>
        <taxon>Sordariomycetes</taxon>
        <taxon>Hypocreomycetidae</taxon>
        <taxon>Hypocreales</taxon>
        <taxon>Ophiocordycipitaceae</taxon>
        <taxon>Purpureocillium</taxon>
    </lineage>
</organism>
<evidence type="ECO:0000256" key="1">
    <source>
        <dbReference type="ARBA" id="ARBA00005375"/>
    </source>
</evidence>
<keyword evidence="3" id="KW-0732">Signal</keyword>
<evidence type="ECO:0000256" key="2">
    <source>
        <dbReference type="SAM" id="Phobius"/>
    </source>
</evidence>
<dbReference type="InterPro" id="IPR029033">
    <property type="entry name" value="His_PPase_superfam"/>
</dbReference>
<dbReference type="PANTHER" id="PTHR11567">
    <property type="entry name" value="ACID PHOSPHATASE-RELATED"/>
    <property type="match status" value="1"/>
</dbReference>
<name>A0A179H3B7_PURLI</name>
<proteinExistence type="inferred from homology"/>
<dbReference type="SUPFAM" id="SSF53254">
    <property type="entry name" value="Phosphoglycerate mutase-like"/>
    <property type="match status" value="1"/>
</dbReference>
<feature type="signal peptide" evidence="3">
    <location>
        <begin position="1"/>
        <end position="22"/>
    </location>
</feature>
<dbReference type="InterPro" id="IPR050645">
    <property type="entry name" value="Histidine_acid_phosphatase"/>
</dbReference>
<protein>
    <submittedName>
        <fullName evidence="4">Histidine acid phosphatase</fullName>
    </submittedName>
</protein>
<dbReference type="EMBL" id="LSBH01000002">
    <property type="protein sequence ID" value="OAQ84218.1"/>
    <property type="molecule type" value="Genomic_DNA"/>
</dbReference>
<dbReference type="InterPro" id="IPR000560">
    <property type="entry name" value="His_Pase_clade-2"/>
</dbReference>
<evidence type="ECO:0000313" key="5">
    <source>
        <dbReference type="Proteomes" id="UP000078240"/>
    </source>
</evidence>
<sequence>MHSKLLVAASLSALANNAIVSAADSERILGVYVFHRHGDRTAKAWSPVNLTALGADEVHSSGAFYRSRYVSSNADFRVAGLSSETAVLSQLEVTAPKDAVLHNSALTFLQGLYPPTDSTEALANGTKVKAPLNGYQYIPIDSVSDAATSNKAESNAWLQGGSGCGNAVVSSNNYFTSPDYKQTYDDSKSFYQSLLPVINGTYGADAANFKNGYTIFDLINVATIHNSSISADDLLTNATLARLYNLASIHEWNLAYNSSEPVRAIAGSVLAGQIIDALQPIVDGKSATPKFNAQFGAYGTFMAFFGLAQLPKASPDFYGICDYASSMAFELFTTSSDAKPKADDISVRFLFANGTAAEKGIKTFPLFGQNKDTLSWNDFKAGMSKFAISDTPHWCQLCGNTDGKCASNSTGSGGDVGQNSTGSGSGGVSKPVAGVIGALVTLVVILGIQALVMAIGGLRLVKKSTLAGARRNGEVSEVGGVKSS</sequence>
<feature type="transmembrane region" description="Helical" evidence="2">
    <location>
        <begin position="435"/>
        <end position="461"/>
    </location>
</feature>